<dbReference type="Gene3D" id="3.10.20.90">
    <property type="entry name" value="Phosphatidylinositol 3-kinase Catalytic Subunit, Chain A, domain 1"/>
    <property type="match status" value="1"/>
</dbReference>
<feature type="domain" description="Rad60/SUMO-like" evidence="2">
    <location>
        <begin position="490"/>
        <end position="559"/>
    </location>
</feature>
<evidence type="ECO:0000313" key="4">
    <source>
        <dbReference type="Proteomes" id="UP000009328"/>
    </source>
</evidence>
<evidence type="ECO:0000256" key="1">
    <source>
        <dbReference type="SAM" id="MobiDB-lite"/>
    </source>
</evidence>
<gene>
    <name evidence="3" type="ORF">BN7_2563</name>
</gene>
<dbReference type="InterPro" id="IPR022617">
    <property type="entry name" value="Rad60/SUMO-like_dom"/>
</dbReference>
<dbReference type="EMBL" id="CAIF01000061">
    <property type="protein sequence ID" value="CCH43016.1"/>
    <property type="molecule type" value="Genomic_DNA"/>
</dbReference>
<feature type="region of interest" description="Disordered" evidence="1">
    <location>
        <begin position="186"/>
        <end position="280"/>
    </location>
</feature>
<name>K0KJ65_WICCF</name>
<keyword evidence="4" id="KW-1185">Reference proteome</keyword>
<proteinExistence type="predicted"/>
<organism evidence="3 4">
    <name type="scientific">Wickerhamomyces ciferrii (strain ATCC 14091 / BCRC 22168 / CBS 111 / JCM 3599 / NBRC 0793 / NRRL Y-1031 F-60-10)</name>
    <name type="common">Yeast</name>
    <name type="synonym">Pichia ciferrii</name>
    <dbReference type="NCBI Taxonomy" id="1206466"/>
    <lineage>
        <taxon>Eukaryota</taxon>
        <taxon>Fungi</taxon>
        <taxon>Dikarya</taxon>
        <taxon>Ascomycota</taxon>
        <taxon>Saccharomycotina</taxon>
        <taxon>Saccharomycetes</taxon>
        <taxon>Phaffomycetales</taxon>
        <taxon>Wickerhamomycetaceae</taxon>
        <taxon>Wickerhamomyces</taxon>
    </lineage>
</organism>
<dbReference type="InterPro" id="IPR029071">
    <property type="entry name" value="Ubiquitin-like_domsf"/>
</dbReference>
<feature type="compositionally biased region" description="Low complexity" evidence="1">
    <location>
        <begin position="222"/>
        <end position="237"/>
    </location>
</feature>
<dbReference type="CDD" id="cd01763">
    <property type="entry name" value="Ubl_SUMO_like"/>
    <property type="match status" value="1"/>
</dbReference>
<dbReference type="Pfam" id="PF11976">
    <property type="entry name" value="Rad60-SLD"/>
    <property type="match status" value="1"/>
</dbReference>
<dbReference type="SUPFAM" id="SSF54236">
    <property type="entry name" value="Ubiquitin-like"/>
    <property type="match status" value="1"/>
</dbReference>
<evidence type="ECO:0000259" key="2">
    <source>
        <dbReference type="Pfam" id="PF11976"/>
    </source>
</evidence>
<evidence type="ECO:0000313" key="3">
    <source>
        <dbReference type="EMBL" id="CCH43016.1"/>
    </source>
</evidence>
<protein>
    <recommendedName>
        <fullName evidence="2">Rad60/SUMO-like domain-containing protein</fullName>
    </recommendedName>
</protein>
<dbReference type="AlphaFoldDB" id="K0KJ65"/>
<dbReference type="Proteomes" id="UP000009328">
    <property type="component" value="Unassembled WGS sequence"/>
</dbReference>
<dbReference type="PANTHER" id="PTHR10562">
    <property type="entry name" value="SMALL UBIQUITIN-RELATED MODIFIER"/>
    <property type="match status" value="1"/>
</dbReference>
<feature type="compositionally biased region" description="Polar residues" evidence="1">
    <location>
        <begin position="211"/>
        <end position="221"/>
    </location>
</feature>
<dbReference type="InParanoid" id="K0KJ65"/>
<reference evidence="3 4" key="1">
    <citation type="journal article" date="2012" name="Eukaryot. Cell">
        <title>Draft genome sequence of Wickerhamomyces ciferrii NRRL Y-1031 F-60-10.</title>
        <authorList>
            <person name="Schneider J."/>
            <person name="Andrea H."/>
            <person name="Blom J."/>
            <person name="Jaenicke S."/>
            <person name="Ruckert C."/>
            <person name="Schorsch C."/>
            <person name="Szczepanowski R."/>
            <person name="Farwick M."/>
            <person name="Goesmann A."/>
            <person name="Puhler A."/>
            <person name="Schaffer S."/>
            <person name="Tauch A."/>
            <person name="Kohler T."/>
            <person name="Brinkrolf K."/>
        </authorList>
    </citation>
    <scope>NUCLEOTIDE SEQUENCE [LARGE SCALE GENOMIC DNA]</scope>
    <source>
        <strain evidence="4">ATCC 14091 / BCRC 22168 / CBS 111 / JCM 3599 / NBRC 0793 / NRRL Y-1031 F-60-10</strain>
    </source>
</reference>
<dbReference type="HOGENOM" id="CLU_483304_0_0_1"/>
<comment type="caution">
    <text evidence="3">The sequence shown here is derived from an EMBL/GenBank/DDBJ whole genome shotgun (WGS) entry which is preliminary data.</text>
</comment>
<accession>K0KJ65</accession>
<sequence length="564" mass="63160">MATDYIRLGFKVPTEIGEDFLTIYDQNARFYLIAKEFAGAHNQPLTQINLKLGDQRLDINSTPRHLQAHDKDTVSIEAKFSSISTPSWTFANAITKAIEKLEEANPNITIIIKVENSSVCVVLNMKRTDKIFGLKEKFQRATDRNVTSILKVNGQNSLTEINDETILSNLELSNGITFEVQHDGEPLTWDRNSQMDSDSKIPNPEGENSKDISNSGDQEVASSSSSSRVFGSISITSMLESNDEDGDTIMEGINDEETTSLIIGKDPSNSLNREKADQNKHETIDNVLVSSTLRGESQNLQNQDDTNDTEIENAVQSQNLEINIDQNISKSTDIPVIESNTSIIDESTDFPAANQQSIERNIETPLKDNNAQTFLDNSQAWDENTISDTQTSTENNIGTQRPPTNDLLTFEFKVTGTDFEEFSFSLGQNETFKSVLNDFKSKHPQNSEATLRFLKRVIEPTDTPNSINASKNQSNEINVLNAEPDVVTFVLTDTSNKFRPVYLKAKLKIKLKKVFEIYASKNKLNWKELTFKFEGKILKRHDTPLITGLQNGSKVEVILPQEST</sequence>
<feature type="compositionally biased region" description="Acidic residues" evidence="1">
    <location>
        <begin position="241"/>
        <end position="258"/>
    </location>
</feature>